<gene>
    <name evidence="2" type="ORF">J07HQW1_02298</name>
</gene>
<evidence type="ECO:0000313" key="3">
    <source>
        <dbReference type="Proteomes" id="UP000030649"/>
    </source>
</evidence>
<dbReference type="EMBL" id="KE356560">
    <property type="protein sequence ID" value="ERG92263.1"/>
    <property type="molecule type" value="Genomic_DNA"/>
</dbReference>
<proteinExistence type="predicted"/>
<dbReference type="AlphaFoldDB" id="U1N716"/>
<dbReference type="Proteomes" id="UP000030649">
    <property type="component" value="Unassembled WGS sequence"/>
</dbReference>
<evidence type="ECO:0000256" key="1">
    <source>
        <dbReference type="SAM" id="MobiDB-lite"/>
    </source>
</evidence>
<organism evidence="2 3">
    <name type="scientific">Haloquadratum walsbyi J07HQW1</name>
    <dbReference type="NCBI Taxonomy" id="1238424"/>
    <lineage>
        <taxon>Archaea</taxon>
        <taxon>Methanobacteriati</taxon>
        <taxon>Methanobacteriota</taxon>
        <taxon>Stenosarchaea group</taxon>
        <taxon>Halobacteria</taxon>
        <taxon>Halobacteriales</taxon>
        <taxon>Haloferacaceae</taxon>
        <taxon>Haloquadratum</taxon>
    </lineage>
</organism>
<evidence type="ECO:0000313" key="2">
    <source>
        <dbReference type="EMBL" id="ERG92263.1"/>
    </source>
</evidence>
<feature type="compositionally biased region" description="Acidic residues" evidence="1">
    <location>
        <begin position="64"/>
        <end position="74"/>
    </location>
</feature>
<name>U1N716_9EURY</name>
<accession>U1N716</accession>
<protein>
    <submittedName>
        <fullName evidence="2">Uncharacterized protein</fullName>
    </submittedName>
</protein>
<dbReference type="HOGENOM" id="CLU_188836_0_0_2"/>
<feature type="region of interest" description="Disordered" evidence="1">
    <location>
        <begin position="64"/>
        <end position="103"/>
    </location>
</feature>
<sequence length="103" mass="11116">MQLHSTPQSLNCSVCTDEITDVGYLPATVTDGEYKPNPQDAVCNACGFNQVGMMGCAPELTDVVDLDSNSDSDSDSSPNQRPEQTLLHIRMTDDGVSVIDHKQ</sequence>
<reference evidence="2 3" key="1">
    <citation type="journal article" date="2013" name="PLoS ONE">
        <title>Assembly-driven community genomics of a hypersaline microbial ecosystem.</title>
        <authorList>
            <person name="Podell S."/>
            <person name="Ugalde J.A."/>
            <person name="Narasingarao P."/>
            <person name="Banfield J.F."/>
            <person name="Heidelberg K.B."/>
            <person name="Allen E.E."/>
        </authorList>
    </citation>
    <scope>NUCLEOTIDE SEQUENCE [LARGE SCALE GENOMIC DNA]</scope>
    <source>
        <strain evidence="3">J07HQW1</strain>
    </source>
</reference>